<dbReference type="Proteomes" id="UP000271974">
    <property type="component" value="Unassembled WGS sequence"/>
</dbReference>
<sequence length="408" mass="44520">MSSLRSSSVGVMRPPKPPCWRDFVVSSARSFAATDALDTFQETAGRALGSRCAVTDLEPLGPSNSRPSALSAAPGARIGRLARRPRARIHRTRSEHVILPEDLPDSSGATPVPRTAAVPEDSRPALRPRPRALTPDDQIDVEENNKRCQNWLASIEAAEPLDEVDYNSLGELGQEQSSVKNVPLARRDIDLDLRGEAKTSNEEEDEHITELGQATVEMEIPEETFQWEEDAFPPSDSHRETRHRFPTDSDAGECRACKVSARGGGVSANTPVPSGSNSRKFTGPPLCGTCTDCISCGSGDPSSSGASENNTQYTGRAINVEDRSRVLCTCTHSPTSPKSANKRSILRKSLSSKTPGFRPGTDRSTSSPAVTRSSGRMVFMGIGRWRWWRWSWRRWPVRQIGPKAAADC</sequence>
<gene>
    <name evidence="2" type="ORF">EGW08_004031</name>
</gene>
<proteinExistence type="predicted"/>
<reference evidence="2 3" key="1">
    <citation type="submission" date="2019-01" db="EMBL/GenBank/DDBJ databases">
        <title>A draft genome assembly of the solar-powered sea slug Elysia chlorotica.</title>
        <authorList>
            <person name="Cai H."/>
            <person name="Li Q."/>
            <person name="Fang X."/>
            <person name="Li J."/>
            <person name="Curtis N.E."/>
            <person name="Altenburger A."/>
            <person name="Shibata T."/>
            <person name="Feng M."/>
            <person name="Maeda T."/>
            <person name="Schwartz J.A."/>
            <person name="Shigenobu S."/>
            <person name="Lundholm N."/>
            <person name="Nishiyama T."/>
            <person name="Yang H."/>
            <person name="Hasebe M."/>
            <person name="Li S."/>
            <person name="Pierce S.K."/>
            <person name="Wang J."/>
        </authorList>
    </citation>
    <scope>NUCLEOTIDE SEQUENCE [LARGE SCALE GENOMIC DNA]</scope>
    <source>
        <strain evidence="2">EC2010</strain>
        <tissue evidence="2">Whole organism of an adult</tissue>
    </source>
</reference>
<comment type="caution">
    <text evidence="2">The sequence shown here is derived from an EMBL/GenBank/DDBJ whole genome shotgun (WGS) entry which is preliminary data.</text>
</comment>
<dbReference type="AlphaFoldDB" id="A0A433U2Y5"/>
<dbReference type="EMBL" id="RQTK01000090">
    <property type="protein sequence ID" value="RUS88199.1"/>
    <property type="molecule type" value="Genomic_DNA"/>
</dbReference>
<feature type="region of interest" description="Disordered" evidence="1">
    <location>
        <begin position="101"/>
        <end position="135"/>
    </location>
</feature>
<name>A0A433U2Y5_ELYCH</name>
<keyword evidence="3" id="KW-1185">Reference proteome</keyword>
<feature type="region of interest" description="Disordered" evidence="1">
    <location>
        <begin position="331"/>
        <end position="371"/>
    </location>
</feature>
<evidence type="ECO:0000313" key="2">
    <source>
        <dbReference type="EMBL" id="RUS88199.1"/>
    </source>
</evidence>
<accession>A0A433U2Y5</accession>
<feature type="region of interest" description="Disordered" evidence="1">
    <location>
        <begin position="58"/>
        <end position="78"/>
    </location>
</feature>
<feature type="compositionally biased region" description="Polar residues" evidence="1">
    <location>
        <begin position="362"/>
        <end position="371"/>
    </location>
</feature>
<organism evidence="2 3">
    <name type="scientific">Elysia chlorotica</name>
    <name type="common">Eastern emerald elysia</name>
    <name type="synonym">Sea slug</name>
    <dbReference type="NCBI Taxonomy" id="188477"/>
    <lineage>
        <taxon>Eukaryota</taxon>
        <taxon>Metazoa</taxon>
        <taxon>Spiralia</taxon>
        <taxon>Lophotrochozoa</taxon>
        <taxon>Mollusca</taxon>
        <taxon>Gastropoda</taxon>
        <taxon>Heterobranchia</taxon>
        <taxon>Euthyneura</taxon>
        <taxon>Panpulmonata</taxon>
        <taxon>Sacoglossa</taxon>
        <taxon>Placobranchoidea</taxon>
        <taxon>Plakobranchidae</taxon>
        <taxon>Elysia</taxon>
    </lineage>
</organism>
<evidence type="ECO:0000313" key="3">
    <source>
        <dbReference type="Proteomes" id="UP000271974"/>
    </source>
</evidence>
<dbReference type="OrthoDB" id="6154219at2759"/>
<protein>
    <submittedName>
        <fullName evidence="2">Uncharacterized protein</fullName>
    </submittedName>
</protein>
<evidence type="ECO:0000256" key="1">
    <source>
        <dbReference type="SAM" id="MobiDB-lite"/>
    </source>
</evidence>